<feature type="non-terminal residue" evidence="12">
    <location>
        <position position="1"/>
    </location>
</feature>
<dbReference type="Gene3D" id="2.170.220.10">
    <property type="match status" value="1"/>
</dbReference>
<evidence type="ECO:0000256" key="2">
    <source>
        <dbReference type="ARBA" id="ARBA00012838"/>
    </source>
</evidence>
<evidence type="ECO:0000256" key="3">
    <source>
        <dbReference type="ARBA" id="ARBA00022598"/>
    </source>
</evidence>
<evidence type="ECO:0000259" key="11">
    <source>
        <dbReference type="Pfam" id="PF09334"/>
    </source>
</evidence>
<dbReference type="GO" id="GO:0004825">
    <property type="term" value="F:methionine-tRNA ligase activity"/>
    <property type="evidence" value="ECO:0007669"/>
    <property type="project" value="UniProtKB-EC"/>
</dbReference>
<evidence type="ECO:0000256" key="6">
    <source>
        <dbReference type="ARBA" id="ARBA00022917"/>
    </source>
</evidence>
<evidence type="ECO:0000256" key="7">
    <source>
        <dbReference type="ARBA" id="ARBA00023146"/>
    </source>
</evidence>
<keyword evidence="6 10" id="KW-0648">Protein biosynthesis</keyword>
<dbReference type="CDD" id="cd00814">
    <property type="entry name" value="MetRS_core"/>
    <property type="match status" value="1"/>
</dbReference>
<sequence length="392" mass="44982">STPEQNRPVFVTTPIFYVNAAPHIGHLYSTVLTDSLKRWYEFKGHQTVFCTGTDEHGLKIQQAAAEAKTSPQEFCDGISSKFRDLFGSMNISYTDYIRTTEPRHYEAVSVFWARRSEHHKKLLDRGYIYKGYHEGWYCVSDECFYPQAQVEVRITQAGERKMVSKESGRPVVWFKEENYKFKLSAFREPLIKWLTENPEAVIPANQYSQVLHDLTADAANSLMDISVSRLKSRLEWGIPVPNDPDHVMYVWLDALVNYLTVTGYPWDTPAKAVLKNAWPAHVHVVGKDIVKFHAIYWPAFLMAADLPLPRQVLSHGHWLMGNQKMSKSVGNIVDPQALVERFGVDPIRYFLMRNGGIGSDSEFSMEMVEMWLRKDLNDALGNLVMRCTAPRI</sequence>
<evidence type="ECO:0000256" key="4">
    <source>
        <dbReference type="ARBA" id="ARBA00022741"/>
    </source>
</evidence>
<evidence type="ECO:0000256" key="9">
    <source>
        <dbReference type="ARBA" id="ARBA00068817"/>
    </source>
</evidence>
<dbReference type="EMBL" id="KZ998686">
    <property type="protein sequence ID" value="RKO85849.1"/>
    <property type="molecule type" value="Genomic_DNA"/>
</dbReference>
<dbReference type="PANTHER" id="PTHR43326:SF1">
    <property type="entry name" value="METHIONINE--TRNA LIGASE, MITOCHONDRIAL"/>
    <property type="match status" value="1"/>
</dbReference>
<dbReference type="PANTHER" id="PTHR43326">
    <property type="entry name" value="METHIONYL-TRNA SYNTHETASE"/>
    <property type="match status" value="1"/>
</dbReference>
<evidence type="ECO:0000256" key="10">
    <source>
        <dbReference type="RuleBase" id="RU363039"/>
    </source>
</evidence>
<evidence type="ECO:0000256" key="1">
    <source>
        <dbReference type="ARBA" id="ARBA00005594"/>
    </source>
</evidence>
<evidence type="ECO:0000313" key="12">
    <source>
        <dbReference type="EMBL" id="RKO85849.1"/>
    </source>
</evidence>
<dbReference type="GO" id="GO:0006431">
    <property type="term" value="P:methionyl-tRNA aminoacylation"/>
    <property type="evidence" value="ECO:0007669"/>
    <property type="project" value="InterPro"/>
</dbReference>
<accession>A0A4P9W109</accession>
<dbReference type="InterPro" id="IPR014729">
    <property type="entry name" value="Rossmann-like_a/b/a_fold"/>
</dbReference>
<dbReference type="Pfam" id="PF09334">
    <property type="entry name" value="tRNA-synt_1g"/>
    <property type="match status" value="1"/>
</dbReference>
<dbReference type="Gene3D" id="3.40.50.620">
    <property type="entry name" value="HUPs"/>
    <property type="match status" value="1"/>
</dbReference>
<dbReference type="GO" id="GO:0005524">
    <property type="term" value="F:ATP binding"/>
    <property type="evidence" value="ECO:0007669"/>
    <property type="project" value="UniProtKB-KW"/>
</dbReference>
<keyword evidence="13" id="KW-1185">Reference proteome</keyword>
<dbReference type="PRINTS" id="PR01041">
    <property type="entry name" value="TRNASYNTHMET"/>
</dbReference>
<name>A0A4P9W109_9FUNG</name>
<protein>
    <recommendedName>
        <fullName evidence="9">Probable methionine--tRNA ligase, mitochondrial</fullName>
        <ecNumber evidence="2">6.1.1.10</ecNumber>
    </recommendedName>
</protein>
<dbReference type="InterPro" id="IPR015413">
    <property type="entry name" value="Methionyl/Leucyl_tRNA_Synth"/>
</dbReference>
<dbReference type="SUPFAM" id="SSF52374">
    <property type="entry name" value="Nucleotidylyl transferase"/>
    <property type="match status" value="1"/>
</dbReference>
<organism evidence="12 13">
    <name type="scientific">Blyttiomyces helicus</name>
    <dbReference type="NCBI Taxonomy" id="388810"/>
    <lineage>
        <taxon>Eukaryota</taxon>
        <taxon>Fungi</taxon>
        <taxon>Fungi incertae sedis</taxon>
        <taxon>Chytridiomycota</taxon>
        <taxon>Chytridiomycota incertae sedis</taxon>
        <taxon>Chytridiomycetes</taxon>
        <taxon>Chytridiomycetes incertae sedis</taxon>
        <taxon>Blyttiomyces</taxon>
    </lineage>
</organism>
<evidence type="ECO:0000256" key="5">
    <source>
        <dbReference type="ARBA" id="ARBA00022840"/>
    </source>
</evidence>
<dbReference type="GO" id="GO:0005739">
    <property type="term" value="C:mitochondrion"/>
    <property type="evidence" value="ECO:0007669"/>
    <property type="project" value="UniProtKB-ARBA"/>
</dbReference>
<dbReference type="OrthoDB" id="24670at2759"/>
<gene>
    <name evidence="12" type="ORF">BDK51DRAFT_3508</name>
</gene>
<dbReference type="InterPro" id="IPR023457">
    <property type="entry name" value="Met-tRNA_synth_2"/>
</dbReference>
<feature type="domain" description="Methionyl/Leucyl tRNA synthetase" evidence="11">
    <location>
        <begin position="9"/>
        <end position="387"/>
    </location>
</feature>
<dbReference type="AlphaFoldDB" id="A0A4P9W109"/>
<feature type="non-terminal residue" evidence="12">
    <location>
        <position position="392"/>
    </location>
</feature>
<dbReference type="EC" id="6.1.1.10" evidence="2"/>
<evidence type="ECO:0000256" key="8">
    <source>
        <dbReference type="ARBA" id="ARBA00047364"/>
    </source>
</evidence>
<dbReference type="InterPro" id="IPR033911">
    <property type="entry name" value="MetRS_core"/>
</dbReference>
<keyword evidence="7 10" id="KW-0030">Aminoacyl-tRNA synthetase</keyword>
<reference evidence="13" key="1">
    <citation type="journal article" date="2018" name="Nat. Microbiol.">
        <title>Leveraging single-cell genomics to expand the fungal tree of life.</title>
        <authorList>
            <person name="Ahrendt S.R."/>
            <person name="Quandt C.A."/>
            <person name="Ciobanu D."/>
            <person name="Clum A."/>
            <person name="Salamov A."/>
            <person name="Andreopoulos B."/>
            <person name="Cheng J.F."/>
            <person name="Woyke T."/>
            <person name="Pelin A."/>
            <person name="Henrissat B."/>
            <person name="Reynolds N.K."/>
            <person name="Benny G.L."/>
            <person name="Smith M.E."/>
            <person name="James T.Y."/>
            <person name="Grigoriev I.V."/>
        </authorList>
    </citation>
    <scope>NUCLEOTIDE SEQUENCE [LARGE SCALE GENOMIC DNA]</scope>
</reference>
<keyword evidence="5 10" id="KW-0067">ATP-binding</keyword>
<dbReference type="FunFam" id="2.170.220.10:FF:000001">
    <property type="entry name" value="methionine--tRNA ligase, mitochondrial"/>
    <property type="match status" value="1"/>
</dbReference>
<comment type="similarity">
    <text evidence="1 10">Belongs to the class-I aminoacyl-tRNA synthetase family.</text>
</comment>
<keyword evidence="4 10" id="KW-0547">Nucleotide-binding</keyword>
<dbReference type="InterPro" id="IPR014758">
    <property type="entry name" value="Met-tRNA_synth"/>
</dbReference>
<keyword evidence="3 10" id="KW-0436">Ligase</keyword>
<dbReference type="NCBIfam" id="TIGR00398">
    <property type="entry name" value="metG"/>
    <property type="match status" value="1"/>
</dbReference>
<dbReference type="Proteomes" id="UP000269721">
    <property type="component" value="Unassembled WGS sequence"/>
</dbReference>
<comment type="catalytic activity">
    <reaction evidence="8">
        <text>tRNA(Met) + L-methionine + ATP = L-methionyl-tRNA(Met) + AMP + diphosphate</text>
        <dbReference type="Rhea" id="RHEA:13481"/>
        <dbReference type="Rhea" id="RHEA-COMP:9667"/>
        <dbReference type="Rhea" id="RHEA-COMP:9698"/>
        <dbReference type="ChEBI" id="CHEBI:30616"/>
        <dbReference type="ChEBI" id="CHEBI:33019"/>
        <dbReference type="ChEBI" id="CHEBI:57844"/>
        <dbReference type="ChEBI" id="CHEBI:78442"/>
        <dbReference type="ChEBI" id="CHEBI:78530"/>
        <dbReference type="ChEBI" id="CHEBI:456215"/>
        <dbReference type="EC" id="6.1.1.10"/>
    </reaction>
</comment>
<proteinExistence type="inferred from homology"/>
<evidence type="ECO:0000313" key="13">
    <source>
        <dbReference type="Proteomes" id="UP000269721"/>
    </source>
</evidence>